<feature type="chain" id="PRO_5037378193" evidence="1">
    <location>
        <begin position="26"/>
        <end position="463"/>
    </location>
</feature>
<dbReference type="AlphaFoldDB" id="A0A975H6V8"/>
<keyword evidence="1" id="KW-0732">Signal</keyword>
<dbReference type="PANTHER" id="PTHR43755">
    <property type="match status" value="1"/>
</dbReference>
<accession>A0A975H6V8</accession>
<gene>
    <name evidence="4" type="ORF">J1M35_05785</name>
</gene>
<dbReference type="Pfam" id="PF07992">
    <property type="entry name" value="Pyr_redox_2"/>
    <property type="match status" value="1"/>
</dbReference>
<dbReference type="Proteomes" id="UP000663903">
    <property type="component" value="Chromosome"/>
</dbReference>
<dbReference type="PROSITE" id="PS51257">
    <property type="entry name" value="PROKAR_LIPOPROTEIN"/>
    <property type="match status" value="1"/>
</dbReference>
<dbReference type="InterPro" id="IPR036188">
    <property type="entry name" value="FAD/NAD-bd_sf"/>
</dbReference>
<dbReference type="GO" id="GO:0016491">
    <property type="term" value="F:oxidoreductase activity"/>
    <property type="evidence" value="ECO:0007669"/>
    <property type="project" value="InterPro"/>
</dbReference>
<feature type="signal peptide" evidence="1">
    <location>
        <begin position="1"/>
        <end position="25"/>
    </location>
</feature>
<dbReference type="PROSITE" id="PS51318">
    <property type="entry name" value="TAT"/>
    <property type="match status" value="1"/>
</dbReference>
<dbReference type="InterPro" id="IPR006311">
    <property type="entry name" value="TAT_signal"/>
</dbReference>
<evidence type="ECO:0000256" key="1">
    <source>
        <dbReference type="SAM" id="SignalP"/>
    </source>
</evidence>
<feature type="domain" description="FAD/NAD(P)-binding" evidence="2">
    <location>
        <begin position="55"/>
        <end position="159"/>
    </location>
</feature>
<dbReference type="PANTHER" id="PTHR43755:SF1">
    <property type="entry name" value="FAD-DEPENDENT PYRIDINE NUCLEOTIDE-DISULPHIDE OXIDOREDUCTASE"/>
    <property type="match status" value="1"/>
</dbReference>
<protein>
    <submittedName>
        <fullName evidence="4">FAD-dependent oxidoreductase</fullName>
    </submittedName>
</protein>
<sequence length="463" mass="51546">MTFDRRRFIAASAAAASVPLLSACANPGTSSAAAPYPAFIGRPAQKLLPSRKAPRIVICGGGWGGLTTAANLRQLAPQAEVVLLDRNPVFFSSPLSNMWLVNMLDGELLTHDYLRVAHKLGYLFFQAEVQQIDRDQRTVTTSVGTLDYDWLVIAPGIRYNYESWFGNDRAAANAARQRFPSAYASNAEFLTIKRALHHFKGGELVMTLPPPPQRCPPSPYERACLIAWHFKTHGIKGHITILDHKPAIAPIGLGYKRAFEELYKDFITYVPNAHVQEVDPFNQRIRTAAGDHSFDHAILMAPHQAGDLAWLAGAVTPASNGWADMDVRTMQLQGDERSFVIGDAIGAVSTLDFRYYPKAAHVANRLGRIVAYQISERIAGRTPETRLPDNLCYMVVNGTPGQALNVQFDYSFDDQGRIKQVQRDYNERTPALFKDDFRWADFMFEEMFGGLAPPVLPYPAYRA</sequence>
<dbReference type="KEGG" id="otd:J1M35_05785"/>
<organism evidence="4 5">
    <name type="scientific">Ottowia testudinis</name>
    <dbReference type="NCBI Taxonomy" id="2816950"/>
    <lineage>
        <taxon>Bacteria</taxon>
        <taxon>Pseudomonadati</taxon>
        <taxon>Pseudomonadota</taxon>
        <taxon>Betaproteobacteria</taxon>
        <taxon>Burkholderiales</taxon>
        <taxon>Comamonadaceae</taxon>
        <taxon>Ottowia</taxon>
    </lineage>
</organism>
<evidence type="ECO:0000259" key="2">
    <source>
        <dbReference type="Pfam" id="PF07992"/>
    </source>
</evidence>
<dbReference type="InterPro" id="IPR052541">
    <property type="entry name" value="SQRD"/>
</dbReference>
<evidence type="ECO:0000313" key="5">
    <source>
        <dbReference type="Proteomes" id="UP000663903"/>
    </source>
</evidence>
<dbReference type="SUPFAM" id="SSF51905">
    <property type="entry name" value="FAD/NAD(P)-binding domain"/>
    <property type="match status" value="2"/>
</dbReference>
<evidence type="ECO:0000259" key="3">
    <source>
        <dbReference type="Pfam" id="PF21706"/>
    </source>
</evidence>
<dbReference type="RefSeq" id="WP_208010296.1">
    <property type="nucleotide sequence ID" value="NZ_CP071796.1"/>
</dbReference>
<dbReference type="Gene3D" id="3.50.50.60">
    <property type="entry name" value="FAD/NAD(P)-binding domain"/>
    <property type="match status" value="2"/>
</dbReference>
<feature type="domain" description="Sulfide dehydrogenase [flavocytochrome c] flavoprotein chain central" evidence="3">
    <location>
        <begin position="200"/>
        <end position="292"/>
    </location>
</feature>
<keyword evidence="5" id="KW-1185">Reference proteome</keyword>
<dbReference type="EMBL" id="CP071796">
    <property type="protein sequence ID" value="QTD46397.1"/>
    <property type="molecule type" value="Genomic_DNA"/>
</dbReference>
<dbReference type="InterPro" id="IPR023753">
    <property type="entry name" value="FAD/NAD-binding_dom"/>
</dbReference>
<dbReference type="InterPro" id="IPR049386">
    <property type="entry name" value="FCSD_central"/>
</dbReference>
<dbReference type="Pfam" id="PF21706">
    <property type="entry name" value="FCSD_central"/>
    <property type="match status" value="1"/>
</dbReference>
<evidence type="ECO:0000313" key="4">
    <source>
        <dbReference type="EMBL" id="QTD46397.1"/>
    </source>
</evidence>
<proteinExistence type="predicted"/>
<name>A0A975H6V8_9BURK</name>
<reference evidence="4" key="1">
    <citation type="submission" date="2021-03" db="EMBL/GenBank/DDBJ databases">
        <title>Ottowia sp. 27C isolated from the cloaca of a Giant Asian pond turtle (Heosemys grandis).</title>
        <authorList>
            <person name="Spergser J."/>
            <person name="Busse H.-J."/>
        </authorList>
    </citation>
    <scope>NUCLEOTIDE SEQUENCE</scope>
    <source>
        <strain evidence="4">27C</strain>
    </source>
</reference>